<reference evidence="2" key="1">
    <citation type="submission" date="2011-12" db="EMBL/GenBank/DDBJ databases">
        <title>Complete sequence of Tannerella forsythia ATCC 43037.</title>
        <authorList>
            <person name="Dewhirst F."/>
            <person name="Tanner A."/>
            <person name="Izard J."/>
            <person name="Brinkac L."/>
            <person name="Durkin A.S."/>
            <person name="Hostetler J."/>
            <person name="Shetty J."/>
            <person name="Torralba M."/>
            <person name="Gill S."/>
            <person name="Nelson K."/>
        </authorList>
    </citation>
    <scope>NUCLEOTIDE SEQUENCE [LARGE SCALE GENOMIC DNA]</scope>
    <source>
        <strain evidence="2">ATCC 43037 / JCM 10827 / CCUG 33226 / KCTC 5666 / FDC 338</strain>
    </source>
</reference>
<keyword evidence="2" id="KW-1185">Reference proteome</keyword>
<dbReference type="PATRIC" id="fig|203275.8.peg.1871"/>
<dbReference type="eggNOG" id="ENOG502ZB1W">
    <property type="taxonomic scope" value="Bacteria"/>
</dbReference>
<evidence type="ECO:0000313" key="2">
    <source>
        <dbReference type="Proteomes" id="UP000005436"/>
    </source>
</evidence>
<accession>G8UQW1</accession>
<organism evidence="1 2">
    <name type="scientific">Tannerella forsythia (strain ATCC 43037 / JCM 10827 / CCUG 21028 A / KCTC 5666 / FDC 338)</name>
    <name type="common">Bacteroides forsythus</name>
    <dbReference type="NCBI Taxonomy" id="203275"/>
    <lineage>
        <taxon>Bacteria</taxon>
        <taxon>Pseudomonadati</taxon>
        <taxon>Bacteroidota</taxon>
        <taxon>Bacteroidia</taxon>
        <taxon>Bacteroidales</taxon>
        <taxon>Tannerellaceae</taxon>
        <taxon>Tannerella</taxon>
    </lineage>
</organism>
<dbReference type="Proteomes" id="UP000005436">
    <property type="component" value="Chromosome"/>
</dbReference>
<dbReference type="Pfam" id="PF24389">
    <property type="entry name" value="ORC-CDC6-like"/>
    <property type="match status" value="1"/>
</dbReference>
<dbReference type="STRING" id="203275.BFO_2063"/>
<name>G8UQW1_TANFA</name>
<sequence>MDCSPVLAVIDRMNIYKNPFAIRASERIETDEMFLELFSSEPLTHLEEKHEQGKLWNNVTTILSSPGAGKTTLLRLFSSTILQRITERNTAYKKLKKLDVIDSDHIKKCGVYLQLGRDYEFLEDDVLFNEIEQKRIFLSLLNARIVLATLKSLMSLAGIKYTQLNEITYTPEEIIPEFGDFKAEYTGKELLDWAAEQERKICEFLDSFVMPTEGIQGSSKLFALQAMKASWFTHKGEKLCEDFIFQIDDGHKLTKKQKKIIRDETVEVRLPVTLWIAERLETLSTSDILSDKNIKDRDDQTIHLESTKKGIFNPMVKNIATLRSAFSADGIILASALASDTTINYKALYNDASKRYLAQLTELHNYDNYTECVAAIEAQDPYERVLNIRALLMHAARQGANGTMNLFGYTAQDLEWMLNPLMPLVKEVIPGEIKKLPQYYGFSTLMDLASQNVEQFLDLSAKMYELLVAKKISDPSHYVLTAEEQDKIVRDFALARLEDIKRLPRGNRIYGFLMHLIDFCYGLTYTPTYSYRSVTGFAVKEENSGKWGKDGFWFQDPDNEELATILKDCLAYNFLMKQGVIQGKKDQKWTIFYLNSWLCAYAHLPLERGGWRPLTLHKLNSWL</sequence>
<dbReference type="AlphaFoldDB" id="G8UQW1"/>
<dbReference type="KEGG" id="tfo:BFO_2063"/>
<gene>
    <name evidence="1" type="ordered locus">BFO_2063</name>
</gene>
<dbReference type="InterPro" id="IPR056955">
    <property type="entry name" value="ORC-CDC6-like"/>
</dbReference>
<dbReference type="EMBL" id="CP003191">
    <property type="protein sequence ID" value="AEW20817.1"/>
    <property type="molecule type" value="Genomic_DNA"/>
</dbReference>
<proteinExistence type="predicted"/>
<protein>
    <submittedName>
        <fullName evidence="1">Uncharacterized protein</fullName>
    </submittedName>
</protein>
<dbReference type="HOGENOM" id="CLU_429420_0_0_10"/>
<evidence type="ECO:0000313" key="1">
    <source>
        <dbReference type="EMBL" id="AEW20817.1"/>
    </source>
</evidence>